<dbReference type="InterPro" id="IPR036942">
    <property type="entry name" value="Beta-barrel_TonB_sf"/>
</dbReference>
<evidence type="ECO:0000256" key="7">
    <source>
        <dbReference type="ARBA" id="ARBA00022729"/>
    </source>
</evidence>
<dbReference type="NCBIfam" id="TIGR01783">
    <property type="entry name" value="TonB-siderophor"/>
    <property type="match status" value="1"/>
</dbReference>
<evidence type="ECO:0000256" key="11">
    <source>
        <dbReference type="ARBA" id="ARBA00023136"/>
    </source>
</evidence>
<evidence type="ECO:0000256" key="10">
    <source>
        <dbReference type="ARBA" id="ARBA00023077"/>
    </source>
</evidence>
<dbReference type="InterPro" id="IPR039426">
    <property type="entry name" value="TonB-dep_rcpt-like"/>
</dbReference>
<dbReference type="Pfam" id="PF07715">
    <property type="entry name" value="Plug"/>
    <property type="match status" value="1"/>
</dbReference>
<evidence type="ECO:0000256" key="13">
    <source>
        <dbReference type="ARBA" id="ARBA00023237"/>
    </source>
</evidence>
<evidence type="ECO:0000256" key="9">
    <source>
        <dbReference type="ARBA" id="ARBA00023065"/>
    </source>
</evidence>
<keyword evidence="13 14" id="KW-0998">Cell outer membrane</keyword>
<dbReference type="SMART" id="SM00965">
    <property type="entry name" value="STN"/>
    <property type="match status" value="1"/>
</dbReference>
<dbReference type="SUPFAM" id="SSF56935">
    <property type="entry name" value="Porins"/>
    <property type="match status" value="1"/>
</dbReference>
<dbReference type="RefSeq" id="WP_180281572.1">
    <property type="nucleotide sequence ID" value="NZ_JABFDB010000004.1"/>
</dbReference>
<evidence type="ECO:0000256" key="12">
    <source>
        <dbReference type="ARBA" id="ARBA00023170"/>
    </source>
</evidence>
<evidence type="ECO:0000256" key="4">
    <source>
        <dbReference type="ARBA" id="ARBA00022452"/>
    </source>
</evidence>
<dbReference type="InterPro" id="IPR000531">
    <property type="entry name" value="Beta-barrel_TonB"/>
</dbReference>
<comment type="caution">
    <text evidence="18">The sequence shown here is derived from an EMBL/GenBank/DDBJ whole genome shotgun (WGS) entry which is preliminary data.</text>
</comment>
<keyword evidence="7 16" id="KW-0732">Signal</keyword>
<evidence type="ECO:0000256" key="6">
    <source>
        <dbReference type="ARBA" id="ARBA00022692"/>
    </source>
</evidence>
<dbReference type="Proteomes" id="UP000584642">
    <property type="component" value="Unassembled WGS sequence"/>
</dbReference>
<dbReference type="Gene3D" id="2.40.170.20">
    <property type="entry name" value="TonB-dependent receptor, beta-barrel domain"/>
    <property type="match status" value="1"/>
</dbReference>
<dbReference type="PANTHER" id="PTHR32552">
    <property type="entry name" value="FERRICHROME IRON RECEPTOR-RELATED"/>
    <property type="match status" value="1"/>
</dbReference>
<evidence type="ECO:0000313" key="19">
    <source>
        <dbReference type="Proteomes" id="UP000584642"/>
    </source>
</evidence>
<keyword evidence="10 15" id="KW-0798">TonB box</keyword>
<evidence type="ECO:0000256" key="5">
    <source>
        <dbReference type="ARBA" id="ARBA00022496"/>
    </source>
</evidence>
<keyword evidence="3 14" id="KW-0813">Transport</keyword>
<dbReference type="InterPro" id="IPR037066">
    <property type="entry name" value="Plug_dom_sf"/>
</dbReference>
<dbReference type="InterPro" id="IPR010105">
    <property type="entry name" value="TonB_sidphr_rcpt"/>
</dbReference>
<keyword evidence="12 18" id="KW-0675">Receptor</keyword>
<keyword evidence="11 14" id="KW-0472">Membrane</keyword>
<protein>
    <submittedName>
        <fullName evidence="18">TonB-dependent siderophore receptor</fullName>
    </submittedName>
</protein>
<evidence type="ECO:0000256" key="3">
    <source>
        <dbReference type="ARBA" id="ARBA00022448"/>
    </source>
</evidence>
<keyword evidence="19" id="KW-1185">Reference proteome</keyword>
<evidence type="ECO:0000256" key="2">
    <source>
        <dbReference type="ARBA" id="ARBA00009810"/>
    </source>
</evidence>
<sequence length="815" mass="88370">MTMAVRVRGRGVRRLCGALLAGVALSAPGFAGAQAQTPTPSAPAETAAVRSFAIPPQPLASALTAFGMAANLEVVYPAGMTGTARSPGVTGRFPATEALARLLAGTGFSYRMTGPTSVTLVELRTDGSVTLDPVMVRGAGAGPYGPDSGYTVRRSAAGTKTDTPILETPQSISVVTAPRIEAMGATNVKEALSYTPGIEIAPYGTDSRFDWVQLRGFDVYTPGFYLDGLQLRNIDTWSVWRVENYSAERIEVLRGPSSVLYGQSGPGGLVNVVSKRPTATPQGELRLQLGTDAHRQLAGDVSGPVDAEGRVLYRFIALLQDAELAAEGMPNDRVFVAPSVTLRPNDDTTLTLLAQYSKSWSGTLTRNAPEVGSLIATPAGTKVPSSTYNGEPDYNHVFQQQWSLGYLLEHRVNDAVTLRQNARYNHLDIDYRQVNGRNFIAVNGDETDPANYRTVRRSVFTSDETLGSLTIDNQAQFDQRFGRWSNRVLGGLDYQRTRVDQVTVSGGSVAPLDLYAPVYGSPVIPAAPYWDGRTTVSQLGVYLQDQLKFDERWVLTVGGRYDRARVQAVNEVDGTDIDDTVHRLTGRAGLVYLHPSGLAPYVSYSESFVPSAVVDPATGKLMEPETGRQYEAGLRYQPPGTDDTYGIAVFDLRRRNYVTYDLDAMPRQTGEVTVRGVELEAVVQPLPGLTLTAAYAWTPKADVTASSNPDEVGKQLNAVSKHRGSLWADYRLPGGLKFGAGVRYNGSNHGMGETTVAAVPSYTLFDAMIGYEFEDWNLALNARNLTDKEYIANCSYGSCYYGEQRTVMATVSRRW</sequence>
<dbReference type="Gene3D" id="2.170.130.10">
    <property type="entry name" value="TonB-dependent receptor, plug domain"/>
    <property type="match status" value="1"/>
</dbReference>
<organism evidence="18 19">
    <name type="scientific">Azospirillum oleiclasticum</name>
    <dbReference type="NCBI Taxonomy" id="2735135"/>
    <lineage>
        <taxon>Bacteria</taxon>
        <taxon>Pseudomonadati</taxon>
        <taxon>Pseudomonadota</taxon>
        <taxon>Alphaproteobacteria</taxon>
        <taxon>Rhodospirillales</taxon>
        <taxon>Azospirillaceae</taxon>
        <taxon>Azospirillum</taxon>
    </lineage>
</organism>
<reference evidence="18 19" key="1">
    <citation type="submission" date="2020-05" db="EMBL/GenBank/DDBJ databases">
        <title>Azospirillum oleiclasticum sp. nov, a nitrogen-fixing and heavy crude oil-emulsifying bacterium isolated from the crude oil of Yumen Oilfield.</title>
        <authorList>
            <person name="Wu D."/>
            <person name="Cai M."/>
            <person name="Zhang X."/>
        </authorList>
    </citation>
    <scope>NUCLEOTIDE SEQUENCE [LARGE SCALE GENOMIC DNA]</scope>
    <source>
        <strain evidence="18 19">ROY-1-1-2</strain>
    </source>
</reference>
<dbReference type="PROSITE" id="PS52016">
    <property type="entry name" value="TONB_DEPENDENT_REC_3"/>
    <property type="match status" value="1"/>
</dbReference>
<comment type="subcellular location">
    <subcellularLocation>
        <location evidence="1 14">Cell outer membrane</location>
        <topology evidence="1 14">Multi-pass membrane protein</topology>
    </subcellularLocation>
</comment>
<evidence type="ECO:0000313" key="18">
    <source>
        <dbReference type="EMBL" id="NYZ19809.1"/>
    </source>
</evidence>
<proteinExistence type="inferred from homology"/>
<dbReference type="CDD" id="cd01347">
    <property type="entry name" value="ligand_gated_channel"/>
    <property type="match status" value="1"/>
</dbReference>
<keyword evidence="6 14" id="KW-0812">Transmembrane</keyword>
<keyword evidence="4 14" id="KW-1134">Transmembrane beta strand</keyword>
<dbReference type="PANTHER" id="PTHR32552:SF68">
    <property type="entry name" value="FERRICHROME OUTER MEMBRANE TRANSPORTER_PHAGE RECEPTOR"/>
    <property type="match status" value="1"/>
</dbReference>
<dbReference type="Gene3D" id="3.55.50.30">
    <property type="match status" value="1"/>
</dbReference>
<evidence type="ECO:0000256" key="8">
    <source>
        <dbReference type="ARBA" id="ARBA00023004"/>
    </source>
</evidence>
<name>A0ABX2T6I7_9PROT</name>
<gene>
    <name evidence="18" type="ORF">HND93_08800</name>
</gene>
<dbReference type="Pfam" id="PF07660">
    <property type="entry name" value="STN"/>
    <property type="match status" value="1"/>
</dbReference>
<dbReference type="InterPro" id="IPR012910">
    <property type="entry name" value="Plug_dom"/>
</dbReference>
<evidence type="ECO:0000259" key="17">
    <source>
        <dbReference type="SMART" id="SM00965"/>
    </source>
</evidence>
<keyword evidence="8" id="KW-0408">Iron</keyword>
<dbReference type="Pfam" id="PF00593">
    <property type="entry name" value="TonB_dep_Rec_b-barrel"/>
    <property type="match status" value="1"/>
</dbReference>
<keyword evidence="5" id="KW-0410">Iron transport</keyword>
<dbReference type="InterPro" id="IPR011662">
    <property type="entry name" value="Secretin/TonB_short_N"/>
</dbReference>
<evidence type="ECO:0000256" key="15">
    <source>
        <dbReference type="RuleBase" id="RU003357"/>
    </source>
</evidence>
<comment type="similarity">
    <text evidence="2 14 15">Belongs to the TonB-dependent receptor family.</text>
</comment>
<accession>A0ABX2T6I7</accession>
<evidence type="ECO:0000256" key="16">
    <source>
        <dbReference type="SAM" id="SignalP"/>
    </source>
</evidence>
<evidence type="ECO:0000256" key="14">
    <source>
        <dbReference type="PROSITE-ProRule" id="PRU01360"/>
    </source>
</evidence>
<dbReference type="EMBL" id="JABFDB010000004">
    <property type="protein sequence ID" value="NYZ19809.1"/>
    <property type="molecule type" value="Genomic_DNA"/>
</dbReference>
<feature type="chain" id="PRO_5046600776" evidence="16">
    <location>
        <begin position="36"/>
        <end position="815"/>
    </location>
</feature>
<feature type="signal peptide" evidence="16">
    <location>
        <begin position="1"/>
        <end position="35"/>
    </location>
</feature>
<feature type="domain" description="Secretin/TonB short N-terminal" evidence="17">
    <location>
        <begin position="72"/>
        <end position="123"/>
    </location>
</feature>
<keyword evidence="9" id="KW-0406">Ion transport</keyword>
<evidence type="ECO:0000256" key="1">
    <source>
        <dbReference type="ARBA" id="ARBA00004571"/>
    </source>
</evidence>